<dbReference type="EMBL" id="NPDR01000004">
    <property type="protein sequence ID" value="PJZ48996.1"/>
    <property type="molecule type" value="Genomic_DNA"/>
</dbReference>
<comment type="caution">
    <text evidence="1">The sequence shown here is derived from an EMBL/GenBank/DDBJ whole genome shotgun (WGS) entry which is preliminary data.</text>
</comment>
<organism evidence="1 2">
    <name type="scientific">Leptospira saintgironsiae</name>
    <dbReference type="NCBI Taxonomy" id="2023183"/>
    <lineage>
        <taxon>Bacteria</taxon>
        <taxon>Pseudomonadati</taxon>
        <taxon>Spirochaetota</taxon>
        <taxon>Spirochaetia</taxon>
        <taxon>Leptospirales</taxon>
        <taxon>Leptospiraceae</taxon>
        <taxon>Leptospira</taxon>
    </lineage>
</organism>
<sequence length="63" mass="7017">MAFFILEWSLVLLLEFQQGFGAAPTPSQRLIGSEKTTSFAESVTKVKRDGTEVNALSLIEHEF</sequence>
<evidence type="ECO:0000313" key="2">
    <source>
        <dbReference type="Proteomes" id="UP000231926"/>
    </source>
</evidence>
<protein>
    <submittedName>
        <fullName evidence="1">Uncharacterized protein</fullName>
    </submittedName>
</protein>
<keyword evidence="2" id="KW-1185">Reference proteome</keyword>
<accession>A0A2M9YC29</accession>
<evidence type="ECO:0000313" key="1">
    <source>
        <dbReference type="EMBL" id="PJZ48996.1"/>
    </source>
</evidence>
<name>A0A2M9YC29_9LEPT</name>
<gene>
    <name evidence="1" type="ORF">CH362_11170</name>
</gene>
<dbReference type="Proteomes" id="UP000231926">
    <property type="component" value="Unassembled WGS sequence"/>
</dbReference>
<proteinExistence type="predicted"/>
<reference evidence="1 2" key="1">
    <citation type="submission" date="2017-07" db="EMBL/GenBank/DDBJ databases">
        <title>Leptospira spp. isolated from tropical soils.</title>
        <authorList>
            <person name="Thibeaux R."/>
            <person name="Iraola G."/>
            <person name="Ferres I."/>
            <person name="Bierque E."/>
            <person name="Girault D."/>
            <person name="Soupe-Gilbert M.-E."/>
            <person name="Picardeau M."/>
            <person name="Goarant C."/>
        </authorList>
    </citation>
    <scope>NUCLEOTIDE SEQUENCE [LARGE SCALE GENOMIC DNA]</scope>
    <source>
        <strain evidence="1 2">FH4-C-A2</strain>
    </source>
</reference>
<dbReference type="AlphaFoldDB" id="A0A2M9YC29"/>